<evidence type="ECO:0000256" key="2">
    <source>
        <dbReference type="ARBA" id="ARBA00022801"/>
    </source>
</evidence>
<accession>A0ABQ5SGS8</accession>
<dbReference type="PANTHER" id="PTHR13748:SF59">
    <property type="entry name" value="COBW C-TERMINAL DOMAIN-CONTAINING PROTEIN"/>
    <property type="match status" value="1"/>
</dbReference>
<sequence>MSTEAHQVNLFARYEERLFLGGNAKPKVIPAIVITGFLGSGKTTLVHHILRNRGSLRIAVLVNEVGQIDVDSKLVNAKQGNAALGLPAVDLSGGCVCCSRAGDLAAALRGLRAPPAAAAPGLSASPSFCQSSSATCDYLLVETSGAADAGPLAEALTAAGFRLDAVVAVVDAEAGRQALEHPVAQAQISCADVVVLNKCDLVAPSLGLGFGGSGMGLGALADMEDMLAEMAPGIRVVRARYGEVPLTVILDVEPVGGGEGDDSGDPPAAVAATTARDDDGFMSHESVPAGRRGTGAGGYRLASGPCTADGMAVGSSRHTKRRTQAGLATTTAHPQGSESHQHPHGHHSHNHHNLHSGPEQPVLPITTGDLGGSAASAISQAAASFGGAPQLGRHDHVHVHGEHRHEEHARLHSNFYTESLTVADRPCSLLAFADYAVGRLVKEPALLRSKGVLWFGERRGHRFTFHLSGRRRLEVAQEGPWEGPPASHLVLIGTNAAAMRRLRDAFLVEVASVMPTTKPIWALTHGANDGGPSLIGGGVGGDGGGGAGSDQAALELEAAAALIASQERLELLGCERWGLSEAPVEAPGLEGGSNGCSTKVTEGGLSAPAVSEHLVVVSGWAGGGGGGGSLLSFTTRGSALHGINSEELNAELMRRTNASGTLLLVAVTAPGRISAVTNVQARDRVISLLFACKASGAQEQAGLCVKTFAEPLLRKAYAHVHSCKCDVVCGPTVM</sequence>
<feature type="domain" description="CobW C-terminal" evidence="7">
    <location>
        <begin position="313"/>
        <end position="507"/>
    </location>
</feature>
<dbReference type="Pfam" id="PF07683">
    <property type="entry name" value="CobW_C"/>
    <property type="match status" value="1"/>
</dbReference>
<keyword evidence="1" id="KW-0547">Nucleotide-binding</keyword>
<protein>
    <recommendedName>
        <fullName evidence="7">CobW C-terminal domain-containing protein</fullName>
    </recommendedName>
</protein>
<keyword evidence="2" id="KW-0378">Hydrolase</keyword>
<feature type="region of interest" description="Disordered" evidence="6">
    <location>
        <begin position="310"/>
        <end position="360"/>
    </location>
</feature>
<evidence type="ECO:0000256" key="1">
    <source>
        <dbReference type="ARBA" id="ARBA00022741"/>
    </source>
</evidence>
<dbReference type="SUPFAM" id="SSF90002">
    <property type="entry name" value="Hypothetical protein YjiA, C-terminal domain"/>
    <property type="match status" value="1"/>
</dbReference>
<dbReference type="InterPro" id="IPR011629">
    <property type="entry name" value="CobW-like_C"/>
</dbReference>
<evidence type="ECO:0000313" key="8">
    <source>
        <dbReference type="EMBL" id="GLI69138.1"/>
    </source>
</evidence>
<evidence type="ECO:0000256" key="5">
    <source>
        <dbReference type="ARBA" id="ARBA00049117"/>
    </source>
</evidence>
<dbReference type="Gene3D" id="3.40.50.300">
    <property type="entry name" value="P-loop containing nucleotide triphosphate hydrolases"/>
    <property type="match status" value="1"/>
</dbReference>
<dbReference type="InterPro" id="IPR036627">
    <property type="entry name" value="CobW-likC_sf"/>
</dbReference>
<gene>
    <name evidence="8" type="ORF">VaNZ11_013695</name>
</gene>
<evidence type="ECO:0000259" key="7">
    <source>
        <dbReference type="SMART" id="SM00833"/>
    </source>
</evidence>
<dbReference type="Pfam" id="PF02492">
    <property type="entry name" value="cobW"/>
    <property type="match status" value="1"/>
</dbReference>
<dbReference type="PANTHER" id="PTHR13748">
    <property type="entry name" value="COBW-RELATED"/>
    <property type="match status" value="1"/>
</dbReference>
<evidence type="ECO:0000256" key="4">
    <source>
        <dbReference type="ARBA" id="ARBA00034320"/>
    </source>
</evidence>
<feature type="compositionally biased region" description="Polar residues" evidence="6">
    <location>
        <begin position="326"/>
        <end position="338"/>
    </location>
</feature>
<feature type="compositionally biased region" description="Basic residues" evidence="6">
    <location>
        <begin position="342"/>
        <end position="354"/>
    </location>
</feature>
<comment type="similarity">
    <text evidence="4">Belongs to the SIMIBI class G3E GTPase family. ZNG1 subfamily.</text>
</comment>
<evidence type="ECO:0000256" key="6">
    <source>
        <dbReference type="SAM" id="MobiDB-lite"/>
    </source>
</evidence>
<feature type="region of interest" description="Disordered" evidence="6">
    <location>
        <begin position="255"/>
        <end position="296"/>
    </location>
</feature>
<proteinExistence type="inferred from homology"/>
<dbReference type="InterPro" id="IPR027417">
    <property type="entry name" value="P-loop_NTPase"/>
</dbReference>
<dbReference type="InterPro" id="IPR003495">
    <property type="entry name" value="CobW/HypB/UreG_nucleotide-bd"/>
</dbReference>
<evidence type="ECO:0000313" key="9">
    <source>
        <dbReference type="Proteomes" id="UP001165090"/>
    </source>
</evidence>
<keyword evidence="9" id="KW-1185">Reference proteome</keyword>
<dbReference type="EMBL" id="BSDZ01000080">
    <property type="protein sequence ID" value="GLI69138.1"/>
    <property type="molecule type" value="Genomic_DNA"/>
</dbReference>
<organism evidence="8 9">
    <name type="scientific">Volvox africanus</name>
    <dbReference type="NCBI Taxonomy" id="51714"/>
    <lineage>
        <taxon>Eukaryota</taxon>
        <taxon>Viridiplantae</taxon>
        <taxon>Chlorophyta</taxon>
        <taxon>core chlorophytes</taxon>
        <taxon>Chlorophyceae</taxon>
        <taxon>CS clade</taxon>
        <taxon>Chlamydomonadales</taxon>
        <taxon>Volvocaceae</taxon>
        <taxon>Volvox</taxon>
    </lineage>
</organism>
<dbReference type="InterPro" id="IPR051316">
    <property type="entry name" value="Zinc-reg_GTPase_activator"/>
</dbReference>
<evidence type="ECO:0000256" key="3">
    <source>
        <dbReference type="ARBA" id="ARBA00023186"/>
    </source>
</evidence>
<feature type="compositionally biased region" description="Low complexity" evidence="6">
    <location>
        <begin position="265"/>
        <end position="274"/>
    </location>
</feature>
<dbReference type="Proteomes" id="UP001165090">
    <property type="component" value="Unassembled WGS sequence"/>
</dbReference>
<dbReference type="SMART" id="SM00833">
    <property type="entry name" value="CobW_C"/>
    <property type="match status" value="1"/>
</dbReference>
<dbReference type="Gene3D" id="3.30.1220.10">
    <property type="entry name" value="CobW-like, C-terminal domain"/>
    <property type="match status" value="1"/>
</dbReference>
<comment type="catalytic activity">
    <reaction evidence="5">
        <text>GTP + H2O = GDP + phosphate + H(+)</text>
        <dbReference type="Rhea" id="RHEA:19669"/>
        <dbReference type="ChEBI" id="CHEBI:15377"/>
        <dbReference type="ChEBI" id="CHEBI:15378"/>
        <dbReference type="ChEBI" id="CHEBI:37565"/>
        <dbReference type="ChEBI" id="CHEBI:43474"/>
        <dbReference type="ChEBI" id="CHEBI:58189"/>
    </reaction>
    <physiologicalReaction direction="left-to-right" evidence="5">
        <dbReference type="Rhea" id="RHEA:19670"/>
    </physiologicalReaction>
</comment>
<comment type="caution">
    <text evidence="8">The sequence shown here is derived from an EMBL/GenBank/DDBJ whole genome shotgun (WGS) entry which is preliminary data.</text>
</comment>
<keyword evidence="3" id="KW-0143">Chaperone</keyword>
<dbReference type="CDD" id="cd03112">
    <property type="entry name" value="CobW-like"/>
    <property type="match status" value="1"/>
</dbReference>
<name>A0ABQ5SGS8_9CHLO</name>
<dbReference type="SUPFAM" id="SSF52540">
    <property type="entry name" value="P-loop containing nucleoside triphosphate hydrolases"/>
    <property type="match status" value="1"/>
</dbReference>
<reference evidence="8 9" key="1">
    <citation type="journal article" date="2023" name="IScience">
        <title>Expanded male sex-determining region conserved during the evolution of homothallism in the green alga Volvox.</title>
        <authorList>
            <person name="Yamamoto K."/>
            <person name="Matsuzaki R."/>
            <person name="Mahakham W."/>
            <person name="Heman W."/>
            <person name="Sekimoto H."/>
            <person name="Kawachi M."/>
            <person name="Minakuchi Y."/>
            <person name="Toyoda A."/>
            <person name="Nozaki H."/>
        </authorList>
    </citation>
    <scope>NUCLEOTIDE SEQUENCE [LARGE SCALE GENOMIC DNA]</scope>
    <source>
        <strain evidence="8 9">NIES-4468</strain>
    </source>
</reference>